<feature type="signal peptide" evidence="1">
    <location>
        <begin position="1"/>
        <end position="21"/>
    </location>
</feature>
<keyword evidence="1" id="KW-0732">Signal</keyword>
<evidence type="ECO:0008006" key="4">
    <source>
        <dbReference type="Google" id="ProtNLM"/>
    </source>
</evidence>
<name>A0A8J6C8K4_DIALT</name>
<evidence type="ECO:0000256" key="1">
    <source>
        <dbReference type="SAM" id="SignalP"/>
    </source>
</evidence>
<sequence>MNTRWWPAAAAAVVGAGVALPLPEAKLPARRRVSFDCCGGGMRVTLLGVHHASADSAAEAADLVRAAIGGGRLVAIALESDDETLAIQRAASAAVGGMSKAAIRRHGERAVQRALFELPAVRHRFGSALARPEQIALSAELRQGLAAGRVHGYEMAVAADLAERAAVRVECIDSAPSAKGARYEAAARADGPSAWRAAAAHMGEACEIRARVLLRGGSLRLTDQLAAMRRFKPATYTAAVDERDDAMSARIGALCGLVRPHAEPLDRTAAARAADTSAPAELIVLCGAAHLPGIEARLRARGCEPCALEPDGRARGSGSAS</sequence>
<keyword evidence="3" id="KW-1185">Reference proteome</keyword>
<dbReference type="EMBL" id="JAGTXO010000050">
    <property type="protein sequence ID" value="KAG8458558.1"/>
    <property type="molecule type" value="Genomic_DNA"/>
</dbReference>
<dbReference type="OrthoDB" id="10544583at2759"/>
<evidence type="ECO:0000313" key="3">
    <source>
        <dbReference type="Proteomes" id="UP000751190"/>
    </source>
</evidence>
<reference evidence="2" key="1">
    <citation type="submission" date="2021-05" db="EMBL/GenBank/DDBJ databases">
        <title>The genome of the haptophyte Pavlova lutheri (Diacronema luteri, Pavlovales) - a model for lipid biosynthesis in eukaryotic algae.</title>
        <authorList>
            <person name="Hulatt C.J."/>
            <person name="Posewitz M.C."/>
        </authorList>
    </citation>
    <scope>NUCLEOTIDE SEQUENCE</scope>
    <source>
        <strain evidence="2">NIVA-4/92</strain>
    </source>
</reference>
<protein>
    <recommendedName>
        <fullName evidence="4">TraB domain-containing protein</fullName>
    </recommendedName>
</protein>
<evidence type="ECO:0000313" key="2">
    <source>
        <dbReference type="EMBL" id="KAG8458558.1"/>
    </source>
</evidence>
<gene>
    <name evidence="2" type="ORF">KFE25_003093</name>
</gene>
<comment type="caution">
    <text evidence="2">The sequence shown here is derived from an EMBL/GenBank/DDBJ whole genome shotgun (WGS) entry which is preliminary data.</text>
</comment>
<dbReference type="AlphaFoldDB" id="A0A8J6C8K4"/>
<dbReference type="Proteomes" id="UP000751190">
    <property type="component" value="Unassembled WGS sequence"/>
</dbReference>
<accession>A0A8J6C8K4</accession>
<proteinExistence type="predicted"/>
<organism evidence="2 3">
    <name type="scientific">Diacronema lutheri</name>
    <name type="common">Unicellular marine alga</name>
    <name type="synonym">Monochrysis lutheri</name>
    <dbReference type="NCBI Taxonomy" id="2081491"/>
    <lineage>
        <taxon>Eukaryota</taxon>
        <taxon>Haptista</taxon>
        <taxon>Haptophyta</taxon>
        <taxon>Pavlovophyceae</taxon>
        <taxon>Pavlovales</taxon>
        <taxon>Pavlovaceae</taxon>
        <taxon>Diacronema</taxon>
    </lineage>
</organism>
<feature type="chain" id="PRO_5035171696" description="TraB domain-containing protein" evidence="1">
    <location>
        <begin position="22"/>
        <end position="321"/>
    </location>
</feature>